<dbReference type="AlphaFoldDB" id="A0A1F6EI86"/>
<feature type="non-terminal residue" evidence="1">
    <location>
        <position position="848"/>
    </location>
</feature>
<dbReference type="EMBL" id="MFLU01000021">
    <property type="protein sequence ID" value="OGG73364.1"/>
    <property type="molecule type" value="Genomic_DNA"/>
</dbReference>
<gene>
    <name evidence="1" type="ORF">A3A34_00120</name>
</gene>
<accession>A0A1F6EI86</accession>
<proteinExistence type="predicted"/>
<dbReference type="Proteomes" id="UP000178587">
    <property type="component" value="Unassembled WGS sequence"/>
</dbReference>
<protein>
    <recommendedName>
        <fullName evidence="3">Helix-turn-helix domain-containing protein</fullName>
    </recommendedName>
</protein>
<comment type="caution">
    <text evidence="1">The sequence shown here is derived from an EMBL/GenBank/DDBJ whole genome shotgun (WGS) entry which is preliminary data.</text>
</comment>
<sequence length="848" mass="88168">MSDEIFFNGVRFISAQEAGEISNFTRDYVARLCRDGRVRGRRVGKNWYVDESALKEFLVQQEYVKARRREELASERVQEYHVAFPLQVSTSTSVKNRVGVEITKSKVSVSARKVISPHTHAVQEKLAYATFVTNTKLARVSKNITRIPGALDSALHQHAAYAVSPVVEFAHKFTALTMALMITFGTYAFVDPQSASFARDSILDTGEAIAERYTEFTRGGTSAVLTRANAQLAAVARDPGGMFETTTRALALGISNFARSLARDVNARMDTFVFQAAFPFELLQSRERAAVVVEVAPRKQTTTATTPDSTGAKFATTQTVVNQPVIERIIETERIVSMGGISEEILNAKIQQLDKKLSAEMYSLTSANTTIINNTYETLGAVARGDNFHDIKVTGSDSKWTGGTISGASIAATTLTASGNTTLSGSLNVTGSTQLASLTASGTATFGTVVLTTASSTNATFTNATTTNATSTNMFSSSLVATNATTTNLAITTLTNALLSTNADGSVVATSTLASSFLSLTEGYTLRGSSGGTAEATSTIFLSTASNVGLGTTTPNYALTVSDTGAPQLSLGDSTNLAWTFRNSGGTFYIATSTYSATSSSAAFSIDTNGITSAGAIIPKGTITNNLGSFDLGSSAARWNALWAGTVNIGTSTWSISNGTDGRFSIFDAASGGGNEHLSILTSGNVGIGTTSPLAQLTVATPAGATGGTTNLFLIASSTATATSTLFSVNNTGSTTLFQIPSSLLKTNLSGTIVAAVAGTDYVAGSSFFAFPFTANTYAGQTVNATSTGLWLSGSPLSLIASSTFATFATTTNATTTNLAISGITSAIPLAAADGSLGEYAGSSCTNQ</sequence>
<evidence type="ECO:0000313" key="1">
    <source>
        <dbReference type="EMBL" id="OGG73364.1"/>
    </source>
</evidence>
<evidence type="ECO:0008006" key="3">
    <source>
        <dbReference type="Google" id="ProtNLM"/>
    </source>
</evidence>
<name>A0A1F6EI86_9BACT</name>
<reference evidence="1 2" key="1">
    <citation type="journal article" date="2016" name="Nat. Commun.">
        <title>Thousands of microbial genomes shed light on interconnected biogeochemical processes in an aquifer system.</title>
        <authorList>
            <person name="Anantharaman K."/>
            <person name="Brown C.T."/>
            <person name="Hug L.A."/>
            <person name="Sharon I."/>
            <person name="Castelle C.J."/>
            <person name="Probst A.J."/>
            <person name="Thomas B.C."/>
            <person name="Singh A."/>
            <person name="Wilkins M.J."/>
            <person name="Karaoz U."/>
            <person name="Brodie E.L."/>
            <person name="Williams K.H."/>
            <person name="Hubbard S.S."/>
            <person name="Banfield J.F."/>
        </authorList>
    </citation>
    <scope>NUCLEOTIDE SEQUENCE [LARGE SCALE GENOMIC DNA]</scope>
</reference>
<organism evidence="1 2">
    <name type="scientific">Candidatus Kaiserbacteria bacterium RIFCSPLOWO2_01_FULL_50_24</name>
    <dbReference type="NCBI Taxonomy" id="1798507"/>
    <lineage>
        <taxon>Bacteria</taxon>
        <taxon>Candidatus Kaiseribacteriota</taxon>
    </lineage>
</organism>
<evidence type="ECO:0000313" key="2">
    <source>
        <dbReference type="Proteomes" id="UP000178587"/>
    </source>
</evidence>